<evidence type="ECO:0000313" key="13">
    <source>
        <dbReference type="Proteomes" id="UP001362999"/>
    </source>
</evidence>
<evidence type="ECO:0000256" key="5">
    <source>
        <dbReference type="ARBA" id="ARBA00022490"/>
    </source>
</evidence>
<dbReference type="PANTHER" id="PTHR46009:SF1">
    <property type="entry name" value="VACUOLAR PROTEIN SORTING-ASSOCIATED PROTEIN VTA1 HOMOLOG"/>
    <property type="match status" value="1"/>
</dbReference>
<feature type="compositionally biased region" description="Low complexity" evidence="9">
    <location>
        <begin position="277"/>
        <end position="287"/>
    </location>
</feature>
<accession>A0AAW0EJ17</accession>
<dbReference type="Gene3D" id="1.20.5.420">
    <property type="entry name" value="Immunoglobulin FC, subunit C"/>
    <property type="match status" value="1"/>
</dbReference>
<keyword evidence="8" id="KW-0472">Membrane</keyword>
<comment type="similarity">
    <text evidence="3">Belongs to the VTA1 family.</text>
</comment>
<evidence type="ECO:0000256" key="2">
    <source>
        <dbReference type="ARBA" id="ARBA00004496"/>
    </source>
</evidence>
<keyword evidence="5" id="KW-0963">Cytoplasm</keyword>
<keyword evidence="4" id="KW-0813">Transport</keyword>
<dbReference type="InterPro" id="IPR041212">
    <property type="entry name" value="Vta1_C"/>
</dbReference>
<evidence type="ECO:0000259" key="10">
    <source>
        <dbReference type="Pfam" id="PF04652"/>
    </source>
</evidence>
<evidence type="ECO:0000256" key="8">
    <source>
        <dbReference type="ARBA" id="ARBA00023136"/>
    </source>
</evidence>
<keyword evidence="6" id="KW-0967">Endosome</keyword>
<comment type="subcellular location">
    <subcellularLocation>
        <location evidence="2">Cytoplasm</location>
    </subcellularLocation>
    <subcellularLocation>
        <location evidence="1">Endosome membrane</location>
        <topology evidence="1">Peripheral membrane protein</topology>
    </subcellularLocation>
</comment>
<evidence type="ECO:0000256" key="3">
    <source>
        <dbReference type="ARBA" id="ARBA00007895"/>
    </source>
</evidence>
<feature type="domain" description="Vta1/callose synthase N-terminal" evidence="10">
    <location>
        <begin position="12"/>
        <end position="156"/>
    </location>
</feature>
<dbReference type="GO" id="GO:0005771">
    <property type="term" value="C:multivesicular body"/>
    <property type="evidence" value="ECO:0007669"/>
    <property type="project" value="TreeGrafter"/>
</dbReference>
<feature type="region of interest" description="Disordered" evidence="9">
    <location>
        <begin position="401"/>
        <end position="436"/>
    </location>
</feature>
<evidence type="ECO:0000256" key="4">
    <source>
        <dbReference type="ARBA" id="ARBA00022448"/>
    </source>
</evidence>
<dbReference type="GO" id="GO:0015031">
    <property type="term" value="P:protein transport"/>
    <property type="evidence" value="ECO:0007669"/>
    <property type="project" value="UniProtKB-KW"/>
</dbReference>
<keyword evidence="7" id="KW-0653">Protein transport</keyword>
<dbReference type="Gene3D" id="1.25.40.270">
    <property type="entry name" value="Vacuolar protein sorting-associated protein vta1"/>
    <property type="match status" value="1"/>
</dbReference>
<dbReference type="GO" id="GO:0010008">
    <property type="term" value="C:endosome membrane"/>
    <property type="evidence" value="ECO:0007669"/>
    <property type="project" value="UniProtKB-SubCell"/>
</dbReference>
<sequence length="517" mass="54078">MVPPPVPAPLKSIAPYLQRADELRIKEPVVAYWCMYYAAQVGIGLKAKDPPSRDFLFELLGNLEKLKQDIGANDAIDIESASAAFVENFALRVFAMADNEDRSGAGNRSTAKKFLAAANFLEVLTTFPQTEVSDSNEEKIRYAKWKAADIAKAYREGRKPTPGPAGGSTPGIEAELSQLQQIPTPPTFSSTDSNMSGTTVQKSPPSPQSQATPPGGSPPKIKRTSPRMETADIVNANRDFSPQTPPRRNDAAAGHGLNPGTWGGENAGEATPGSWSTAATPGTGTTPQEMIDTPHSPSPTSANSHARAGSASSSSSSRDGGLLLKRDASGKPPSLVQDRSGSTESKKSVHFTPSAGGFSTTDGSPPVSPIFPARTPNEAWQVPNGPVAPNGMDLPLGFVPDPHQPSFISGAQPSQPAPGHPYASAPPLGPESDFYGSVLPSAPPALTPVVPPPPSFVAPPTLVSPPPPLPVPEAVELTPTVIAKAQKHCRFAISALDYEDAEQARRELRAALAVLGG</sequence>
<protein>
    <submittedName>
        <fullName evidence="12">Vta1 like-domain-containing protein</fullName>
    </submittedName>
</protein>
<feature type="region of interest" description="Disordered" evidence="9">
    <location>
        <begin position="182"/>
        <end position="381"/>
    </location>
</feature>
<evidence type="ECO:0000313" key="12">
    <source>
        <dbReference type="EMBL" id="KAK7064094.1"/>
    </source>
</evidence>
<dbReference type="PANTHER" id="PTHR46009">
    <property type="entry name" value="VACUOLAR PROTEIN SORTING-ASSOCIATED PROTEIN VTA1 HOMOLOG"/>
    <property type="match status" value="1"/>
</dbReference>
<organism evidence="12 13">
    <name type="scientific">Favolaschia claudopus</name>
    <dbReference type="NCBI Taxonomy" id="2862362"/>
    <lineage>
        <taxon>Eukaryota</taxon>
        <taxon>Fungi</taxon>
        <taxon>Dikarya</taxon>
        <taxon>Basidiomycota</taxon>
        <taxon>Agaricomycotina</taxon>
        <taxon>Agaricomycetes</taxon>
        <taxon>Agaricomycetidae</taxon>
        <taxon>Agaricales</taxon>
        <taxon>Marasmiineae</taxon>
        <taxon>Mycenaceae</taxon>
        <taxon>Favolaschia</taxon>
    </lineage>
</organism>
<evidence type="ECO:0000256" key="9">
    <source>
        <dbReference type="SAM" id="MobiDB-lite"/>
    </source>
</evidence>
<feature type="compositionally biased region" description="Low complexity" evidence="9">
    <location>
        <begin position="301"/>
        <end position="317"/>
    </location>
</feature>
<proteinExistence type="inferred from homology"/>
<feature type="compositionally biased region" description="Polar residues" evidence="9">
    <location>
        <begin position="182"/>
        <end position="202"/>
    </location>
</feature>
<evidence type="ECO:0000256" key="1">
    <source>
        <dbReference type="ARBA" id="ARBA00004481"/>
    </source>
</evidence>
<evidence type="ECO:0000256" key="6">
    <source>
        <dbReference type="ARBA" id="ARBA00022753"/>
    </source>
</evidence>
<dbReference type="InterPro" id="IPR023175">
    <property type="entry name" value="Vta1/CALS_N_sf"/>
</dbReference>
<dbReference type="Pfam" id="PF18097">
    <property type="entry name" value="Vta1_C"/>
    <property type="match status" value="1"/>
</dbReference>
<reference evidence="12 13" key="1">
    <citation type="journal article" date="2024" name="J Genomics">
        <title>Draft genome sequencing and assembly of Favolaschia claudopus CIRM-BRFM 2984 isolated from oak limbs.</title>
        <authorList>
            <person name="Navarro D."/>
            <person name="Drula E."/>
            <person name="Chaduli D."/>
            <person name="Cazenave R."/>
            <person name="Ahrendt S."/>
            <person name="Wang J."/>
            <person name="Lipzen A."/>
            <person name="Daum C."/>
            <person name="Barry K."/>
            <person name="Grigoriev I.V."/>
            <person name="Favel A."/>
            <person name="Rosso M.N."/>
            <person name="Martin F."/>
        </authorList>
    </citation>
    <scope>NUCLEOTIDE SEQUENCE [LARGE SCALE GENOMIC DNA]</scope>
    <source>
        <strain evidence="12 13">CIRM-BRFM 2984</strain>
    </source>
</reference>
<dbReference type="Pfam" id="PF04652">
    <property type="entry name" value="Vta1"/>
    <property type="match status" value="1"/>
</dbReference>
<name>A0AAW0EJ17_9AGAR</name>
<gene>
    <name evidence="12" type="ORF">R3P38DRAFT_2822380</name>
</gene>
<dbReference type="AlphaFoldDB" id="A0AAW0EJ17"/>
<dbReference type="InterPro" id="IPR039431">
    <property type="entry name" value="Vta1/CALS_N"/>
</dbReference>
<keyword evidence="13" id="KW-1185">Reference proteome</keyword>
<dbReference type="EMBL" id="JAWWNJ010000001">
    <property type="protein sequence ID" value="KAK7064094.1"/>
    <property type="molecule type" value="Genomic_DNA"/>
</dbReference>
<dbReference type="Proteomes" id="UP001362999">
    <property type="component" value="Unassembled WGS sequence"/>
</dbReference>
<comment type="caution">
    <text evidence="12">The sequence shown here is derived from an EMBL/GenBank/DDBJ whole genome shotgun (WGS) entry which is preliminary data.</text>
</comment>
<feature type="domain" description="Vta1 C-terminal" evidence="11">
    <location>
        <begin position="481"/>
        <end position="516"/>
    </location>
</feature>
<dbReference type="GO" id="GO:0032511">
    <property type="term" value="P:late endosome to vacuole transport via multivesicular body sorting pathway"/>
    <property type="evidence" value="ECO:0007669"/>
    <property type="project" value="InterPro"/>
</dbReference>
<evidence type="ECO:0000259" key="11">
    <source>
        <dbReference type="Pfam" id="PF18097"/>
    </source>
</evidence>
<dbReference type="InterPro" id="IPR044538">
    <property type="entry name" value="Vta1-like"/>
</dbReference>
<evidence type="ECO:0000256" key="7">
    <source>
        <dbReference type="ARBA" id="ARBA00022927"/>
    </source>
</evidence>